<dbReference type="InterPro" id="IPR036928">
    <property type="entry name" value="AS_sf"/>
</dbReference>
<dbReference type="Proteomes" id="UP000792457">
    <property type="component" value="Unassembled WGS sequence"/>
</dbReference>
<evidence type="ECO:0000313" key="3">
    <source>
        <dbReference type="EMBL" id="KAG8225712.1"/>
    </source>
</evidence>
<protein>
    <recommendedName>
        <fullName evidence="2">Amidase domain-containing protein</fullName>
    </recommendedName>
</protein>
<accession>A0A8K0NXV0</accession>
<evidence type="ECO:0000259" key="2">
    <source>
        <dbReference type="Pfam" id="PF01425"/>
    </source>
</evidence>
<reference evidence="3" key="2">
    <citation type="submission" date="2017-10" db="EMBL/GenBank/DDBJ databases">
        <title>Ladona fulva Genome sequencing and assembly.</title>
        <authorList>
            <person name="Murali S."/>
            <person name="Richards S."/>
            <person name="Bandaranaike D."/>
            <person name="Bellair M."/>
            <person name="Blankenburg K."/>
            <person name="Chao H."/>
            <person name="Dinh H."/>
            <person name="Doddapaneni H."/>
            <person name="Dugan-Rocha S."/>
            <person name="Elkadiri S."/>
            <person name="Gnanaolivu R."/>
            <person name="Hernandez B."/>
            <person name="Skinner E."/>
            <person name="Javaid M."/>
            <person name="Lee S."/>
            <person name="Li M."/>
            <person name="Ming W."/>
            <person name="Munidasa M."/>
            <person name="Muniz J."/>
            <person name="Nguyen L."/>
            <person name="Hughes D."/>
            <person name="Osuji N."/>
            <person name="Pu L.-L."/>
            <person name="Puazo M."/>
            <person name="Qu C."/>
            <person name="Quiroz J."/>
            <person name="Raj R."/>
            <person name="Weissenberger G."/>
            <person name="Xin Y."/>
            <person name="Zou X."/>
            <person name="Han Y."/>
            <person name="Worley K."/>
            <person name="Muzny D."/>
            <person name="Gibbs R."/>
        </authorList>
    </citation>
    <scope>NUCLEOTIDE SEQUENCE</scope>
    <source>
        <strain evidence="3">Sampled in the wild</strain>
    </source>
</reference>
<gene>
    <name evidence="3" type="ORF">J437_LFUL001747</name>
</gene>
<comment type="caution">
    <text evidence="3">The sequence shown here is derived from an EMBL/GenBank/DDBJ whole genome shotgun (WGS) entry which is preliminary data.</text>
</comment>
<name>A0A8K0NXV0_LADFU</name>
<reference evidence="3" key="1">
    <citation type="submission" date="2013-04" db="EMBL/GenBank/DDBJ databases">
        <authorList>
            <person name="Qu J."/>
            <person name="Murali S.C."/>
            <person name="Bandaranaike D."/>
            <person name="Bellair M."/>
            <person name="Blankenburg K."/>
            <person name="Chao H."/>
            <person name="Dinh H."/>
            <person name="Doddapaneni H."/>
            <person name="Downs B."/>
            <person name="Dugan-Rocha S."/>
            <person name="Elkadiri S."/>
            <person name="Gnanaolivu R.D."/>
            <person name="Hernandez B."/>
            <person name="Javaid M."/>
            <person name="Jayaseelan J.C."/>
            <person name="Lee S."/>
            <person name="Li M."/>
            <person name="Ming W."/>
            <person name="Munidasa M."/>
            <person name="Muniz J."/>
            <person name="Nguyen L."/>
            <person name="Ongeri F."/>
            <person name="Osuji N."/>
            <person name="Pu L.-L."/>
            <person name="Puazo M."/>
            <person name="Qu C."/>
            <person name="Quiroz J."/>
            <person name="Raj R."/>
            <person name="Weissenberger G."/>
            <person name="Xin Y."/>
            <person name="Zou X."/>
            <person name="Han Y."/>
            <person name="Richards S."/>
            <person name="Worley K."/>
            <person name="Muzny D."/>
            <person name="Gibbs R."/>
        </authorList>
    </citation>
    <scope>NUCLEOTIDE SEQUENCE</scope>
    <source>
        <strain evidence="3">Sampled in the wild</strain>
    </source>
</reference>
<evidence type="ECO:0000313" key="4">
    <source>
        <dbReference type="Proteomes" id="UP000792457"/>
    </source>
</evidence>
<proteinExistence type="predicted"/>
<dbReference type="OrthoDB" id="6428749at2759"/>
<feature type="domain" description="Amidase" evidence="2">
    <location>
        <begin position="48"/>
        <end position="116"/>
    </location>
</feature>
<dbReference type="PANTHER" id="PTHR43372:SF4">
    <property type="entry name" value="FATTY-ACID AMIDE HYDROLASE 2"/>
    <property type="match status" value="1"/>
</dbReference>
<sequence length="116" mass="12843">MTSIPSNRRSGGRQNIQHHEPEKTDSFSSPSHTPKASGYGSRSVKSVEVVETFIARIKDINPALNCVVDQRFEDALKEARAVDKLIESGTKSEEELARETPFLGVPFTTKDSIQVK</sequence>
<evidence type="ECO:0000256" key="1">
    <source>
        <dbReference type="SAM" id="MobiDB-lite"/>
    </source>
</evidence>
<keyword evidence="4" id="KW-1185">Reference proteome</keyword>
<dbReference type="EMBL" id="KZ308248">
    <property type="protein sequence ID" value="KAG8225712.1"/>
    <property type="molecule type" value="Genomic_DNA"/>
</dbReference>
<dbReference type="AlphaFoldDB" id="A0A8K0NXV0"/>
<dbReference type="SUPFAM" id="SSF75304">
    <property type="entry name" value="Amidase signature (AS) enzymes"/>
    <property type="match status" value="1"/>
</dbReference>
<dbReference type="GO" id="GO:0012505">
    <property type="term" value="C:endomembrane system"/>
    <property type="evidence" value="ECO:0007669"/>
    <property type="project" value="TreeGrafter"/>
</dbReference>
<organism evidence="3 4">
    <name type="scientific">Ladona fulva</name>
    <name type="common">Scarce chaser dragonfly</name>
    <name type="synonym">Libellula fulva</name>
    <dbReference type="NCBI Taxonomy" id="123851"/>
    <lineage>
        <taxon>Eukaryota</taxon>
        <taxon>Metazoa</taxon>
        <taxon>Ecdysozoa</taxon>
        <taxon>Arthropoda</taxon>
        <taxon>Hexapoda</taxon>
        <taxon>Insecta</taxon>
        <taxon>Pterygota</taxon>
        <taxon>Palaeoptera</taxon>
        <taxon>Odonata</taxon>
        <taxon>Epiprocta</taxon>
        <taxon>Anisoptera</taxon>
        <taxon>Libelluloidea</taxon>
        <taxon>Libellulidae</taxon>
        <taxon>Ladona</taxon>
    </lineage>
</organism>
<feature type="non-terminal residue" evidence="3">
    <location>
        <position position="116"/>
    </location>
</feature>
<dbReference type="Pfam" id="PF01425">
    <property type="entry name" value="Amidase"/>
    <property type="match status" value="1"/>
</dbReference>
<dbReference type="Gene3D" id="3.90.1300.10">
    <property type="entry name" value="Amidase signature (AS) domain"/>
    <property type="match status" value="1"/>
</dbReference>
<dbReference type="InterPro" id="IPR023631">
    <property type="entry name" value="Amidase_dom"/>
</dbReference>
<feature type="compositionally biased region" description="Polar residues" evidence="1">
    <location>
        <begin position="1"/>
        <end position="15"/>
    </location>
</feature>
<dbReference type="PANTHER" id="PTHR43372">
    <property type="entry name" value="FATTY-ACID AMIDE HYDROLASE"/>
    <property type="match status" value="1"/>
</dbReference>
<feature type="region of interest" description="Disordered" evidence="1">
    <location>
        <begin position="1"/>
        <end position="44"/>
    </location>
</feature>
<dbReference type="InterPro" id="IPR052739">
    <property type="entry name" value="FAAH2"/>
</dbReference>